<sequence>MPEGVNLSLCSQKDLDEIARLLNTRPRKRFDFKIPEDMMRRVLTENSNSVALGF</sequence>
<keyword evidence="2" id="KW-1185">Reference proteome</keyword>
<proteinExistence type="predicted"/>
<name>A0ACA8ZSB1_9GAMM</name>
<dbReference type="Proteomes" id="UP000635628">
    <property type="component" value="Unassembled WGS sequence"/>
</dbReference>
<comment type="caution">
    <text evidence="1">The sequence shown here is derived from an EMBL/GenBank/DDBJ whole genome shotgun (WGS) entry which is preliminary data.</text>
</comment>
<organism evidence="1 2">
    <name type="scientific">Bathymodiolus azoricus thioautotrophic gill symbiont</name>
    <dbReference type="NCBI Taxonomy" id="235205"/>
    <lineage>
        <taxon>Bacteria</taxon>
        <taxon>Pseudomonadati</taxon>
        <taxon>Pseudomonadota</taxon>
        <taxon>Gammaproteobacteria</taxon>
        <taxon>sulfur-oxidizing symbionts</taxon>
    </lineage>
</organism>
<gene>
    <name evidence="1" type="ORF">AZO1586R_1747</name>
</gene>
<accession>A0ACA8ZSB1</accession>
<dbReference type="EMBL" id="CAESAP020000253">
    <property type="protein sequence ID" value="CAB5504370.1"/>
    <property type="molecule type" value="Genomic_DNA"/>
</dbReference>
<evidence type="ECO:0000313" key="1">
    <source>
        <dbReference type="EMBL" id="CAB5504370.1"/>
    </source>
</evidence>
<evidence type="ECO:0000313" key="2">
    <source>
        <dbReference type="Proteomes" id="UP000635628"/>
    </source>
</evidence>
<reference evidence="1" key="1">
    <citation type="submission" date="2020-05" db="EMBL/GenBank/DDBJ databases">
        <authorList>
            <person name="Petersen J."/>
            <person name="Sayavedra L."/>
        </authorList>
    </citation>
    <scope>NUCLEOTIDE SEQUENCE</scope>
    <source>
        <strain evidence="1">B azoricus SOX Menez Gwen</strain>
    </source>
</reference>
<protein>
    <submittedName>
        <fullName evidence="1">Uncharacterized protein</fullName>
    </submittedName>
</protein>